<evidence type="ECO:0000256" key="3">
    <source>
        <dbReference type="ARBA" id="ARBA00023315"/>
    </source>
</evidence>
<dbReference type="GO" id="GO:0009086">
    <property type="term" value="P:methionine biosynthetic process"/>
    <property type="evidence" value="ECO:0007669"/>
    <property type="project" value="UniProtKB-UniRule"/>
</dbReference>
<feature type="active site" evidence="4 5">
    <location>
        <position position="335"/>
    </location>
</feature>
<evidence type="ECO:0000256" key="2">
    <source>
        <dbReference type="ARBA" id="ARBA00023167"/>
    </source>
</evidence>
<evidence type="ECO:0000256" key="4">
    <source>
        <dbReference type="HAMAP-Rule" id="MF_00296"/>
    </source>
</evidence>
<comment type="similarity">
    <text evidence="4">Belongs to the AB hydrolase superfamily. MetX family.</text>
</comment>
<feature type="active site" evidence="4 5">
    <location>
        <position position="306"/>
    </location>
</feature>
<dbReference type="InterPro" id="IPR029058">
    <property type="entry name" value="AB_hydrolase_fold"/>
</dbReference>
<feature type="binding site" evidence="4">
    <location>
        <position position="210"/>
    </location>
    <ligand>
        <name>substrate</name>
    </ligand>
</feature>
<dbReference type="InterPro" id="IPR000073">
    <property type="entry name" value="AB_hydrolase_1"/>
</dbReference>
<protein>
    <recommendedName>
        <fullName evidence="4">Homoserine O-acetyltransferase</fullName>
        <shortName evidence="4">HAT</shortName>
        <ecNumber evidence="4">2.3.1.31</ecNumber>
    </recommendedName>
    <alternativeName>
        <fullName evidence="4">Homoserine transacetylase</fullName>
        <shortName evidence="4">HTA</shortName>
    </alternativeName>
</protein>
<evidence type="ECO:0000259" key="6">
    <source>
        <dbReference type="Pfam" id="PF00561"/>
    </source>
</evidence>
<dbReference type="PANTHER" id="PTHR32268">
    <property type="entry name" value="HOMOSERINE O-ACETYLTRANSFERASE"/>
    <property type="match status" value="1"/>
</dbReference>
<dbReference type="EC" id="2.3.1.31" evidence="4"/>
<evidence type="ECO:0000313" key="8">
    <source>
        <dbReference type="Proteomes" id="UP000808146"/>
    </source>
</evidence>
<organism evidence="7 8">
    <name type="scientific">Candidatus Dechloromonas phosphorivorans</name>
    <dbReference type="NCBI Taxonomy" id="2899244"/>
    <lineage>
        <taxon>Bacteria</taxon>
        <taxon>Pseudomonadati</taxon>
        <taxon>Pseudomonadota</taxon>
        <taxon>Betaproteobacteria</taxon>
        <taxon>Rhodocyclales</taxon>
        <taxon>Azonexaceae</taxon>
        <taxon>Dechloromonas</taxon>
    </lineage>
</organism>
<dbReference type="NCBIfam" id="TIGR01392">
    <property type="entry name" value="homoserO_Ac_trn"/>
    <property type="match status" value="1"/>
</dbReference>
<comment type="subcellular location">
    <subcellularLocation>
        <location evidence="4">Cytoplasm</location>
    </subcellularLocation>
</comment>
<gene>
    <name evidence="7" type="primary">metX</name>
    <name evidence="4" type="synonym">metXA</name>
    <name evidence="7" type="ORF">IPN75_18970</name>
</gene>
<keyword evidence="4" id="KW-0028">Amino-acid biosynthesis</keyword>
<feature type="active site" description="Nucleophile" evidence="4 5">
    <location>
        <position position="141"/>
    </location>
</feature>
<accession>A0A9D7QMD5</accession>
<keyword evidence="4" id="KW-0963">Cytoplasm</keyword>
<name>A0A9D7QMD5_9RHOO</name>
<dbReference type="NCBIfam" id="NF001209">
    <property type="entry name" value="PRK00175.1"/>
    <property type="match status" value="1"/>
</dbReference>
<comment type="subunit">
    <text evidence="4">Homodimer.</text>
</comment>
<proteinExistence type="inferred from homology"/>
<dbReference type="HAMAP" id="MF_00296">
    <property type="entry name" value="MetX_acyltransf"/>
    <property type="match status" value="1"/>
</dbReference>
<dbReference type="PIRSF" id="PIRSF000443">
    <property type="entry name" value="Homoser_Ac_trans"/>
    <property type="match status" value="1"/>
</dbReference>
<dbReference type="InterPro" id="IPR008220">
    <property type="entry name" value="HAT_MetX-like"/>
</dbReference>
<feature type="domain" description="AB hydrolase-1" evidence="6">
    <location>
        <begin position="46"/>
        <end position="339"/>
    </location>
</feature>
<dbReference type="Pfam" id="PF00561">
    <property type="entry name" value="Abhydrolase_1"/>
    <property type="match status" value="1"/>
</dbReference>
<keyword evidence="1 4" id="KW-0808">Transferase</keyword>
<comment type="caution">
    <text evidence="4">Lacks conserved residue(s) required for the propagation of feature annotation.</text>
</comment>
<dbReference type="SUPFAM" id="SSF53474">
    <property type="entry name" value="alpha/beta-Hydrolases"/>
    <property type="match status" value="1"/>
</dbReference>
<feature type="binding site" evidence="4">
    <location>
        <position position="336"/>
    </location>
    <ligand>
        <name>substrate</name>
    </ligand>
</feature>
<dbReference type="Proteomes" id="UP000808146">
    <property type="component" value="Unassembled WGS sequence"/>
</dbReference>
<dbReference type="Gene3D" id="3.40.50.1820">
    <property type="entry name" value="alpha/beta hydrolase"/>
    <property type="match status" value="1"/>
</dbReference>
<dbReference type="PANTHER" id="PTHR32268:SF11">
    <property type="entry name" value="HOMOSERINE O-ACETYLTRANSFERASE"/>
    <property type="match status" value="1"/>
</dbReference>
<keyword evidence="3 4" id="KW-0012">Acyltransferase</keyword>
<comment type="pathway">
    <text evidence="4">Amino-acid biosynthesis; L-methionine biosynthesis via de novo pathway; O-acetyl-L-homoserine from L-homoserine: step 1/1.</text>
</comment>
<dbReference type="GO" id="GO:0004414">
    <property type="term" value="F:homoserine O-acetyltransferase activity"/>
    <property type="evidence" value="ECO:0007669"/>
    <property type="project" value="UniProtKB-UniRule"/>
</dbReference>
<dbReference type="AlphaFoldDB" id="A0A9D7QMD5"/>
<comment type="function">
    <text evidence="4">Transfers an acetyl group from acetyl-CoA to L-homoserine, forming acetyl-L-homoserine.</text>
</comment>
<dbReference type="GO" id="GO:0005737">
    <property type="term" value="C:cytoplasm"/>
    <property type="evidence" value="ECO:0007669"/>
    <property type="project" value="UniProtKB-SubCell"/>
</dbReference>
<dbReference type="GO" id="GO:0009092">
    <property type="term" value="P:homoserine metabolic process"/>
    <property type="evidence" value="ECO:0007669"/>
    <property type="project" value="TreeGrafter"/>
</dbReference>
<evidence type="ECO:0000256" key="1">
    <source>
        <dbReference type="ARBA" id="ARBA00022679"/>
    </source>
</evidence>
<dbReference type="EMBL" id="JADKBR010000026">
    <property type="protein sequence ID" value="MBK8892292.1"/>
    <property type="molecule type" value="Genomic_DNA"/>
</dbReference>
<evidence type="ECO:0000313" key="7">
    <source>
        <dbReference type="EMBL" id="MBK8892292.1"/>
    </source>
</evidence>
<evidence type="ECO:0000256" key="5">
    <source>
        <dbReference type="PIRSR" id="PIRSR000443-1"/>
    </source>
</evidence>
<reference evidence="7" key="1">
    <citation type="submission" date="2020-10" db="EMBL/GenBank/DDBJ databases">
        <title>Connecting structure to function with the recovery of over 1000 high-quality activated sludge metagenome-assembled genomes encoding full-length rRNA genes using long-read sequencing.</title>
        <authorList>
            <person name="Singleton C.M."/>
            <person name="Petriglieri F."/>
            <person name="Kristensen J.M."/>
            <person name="Kirkegaard R.H."/>
            <person name="Michaelsen T.Y."/>
            <person name="Andersen M.H."/>
            <person name="Karst S.M."/>
            <person name="Dueholm M.S."/>
            <person name="Nielsen P.H."/>
            <person name="Albertsen M."/>
        </authorList>
    </citation>
    <scope>NUCLEOTIDE SEQUENCE</scope>
    <source>
        <strain evidence="7">OdNE_18-Q3-R46-58_BAT3C.305</strain>
    </source>
</reference>
<comment type="catalytic activity">
    <reaction evidence="4">
        <text>L-homoserine + acetyl-CoA = O-acetyl-L-homoserine + CoA</text>
        <dbReference type="Rhea" id="RHEA:13701"/>
        <dbReference type="ChEBI" id="CHEBI:57287"/>
        <dbReference type="ChEBI" id="CHEBI:57288"/>
        <dbReference type="ChEBI" id="CHEBI:57476"/>
        <dbReference type="ChEBI" id="CHEBI:57716"/>
        <dbReference type="EC" id="2.3.1.31"/>
    </reaction>
</comment>
<keyword evidence="2 4" id="KW-0486">Methionine biosynthesis</keyword>
<sequence>MTAFRLSEKSRWLALGQPLLLESGTELPGVEIAYRTWGQLNAAADNAVIVCHALTGSPDADAWWGALFGPGRTLDPRRYFIVCSNVLGGCYGTTGPASAAPDGRLWGARFPRVTVRDQVRLQMALADRLCIRGIRFVIGGSLGGLQALEWAVLDTERVDAVVSLAASGRHSAWCAAWSEAQRLALAADPKFRDGNYDPADPPRAGLAAARAIAMVSYRSPISLDKRFGRASGGEVFADRAAAPEELAVRGWLRHHGSSLVERFDANSYLALIDAMDTHDLGRDRGSYERVLNRLGQPVLVGSITSDALYVAVDQQDLAFLLPRGEFLEIDSVHGHDGFLIDAAGFEPQVRRFVDGLEDAAREGCPWPVSASTNHVVSGSAAGEWIFGIDKPEDASWQR</sequence>
<comment type="caution">
    <text evidence="7">The sequence shown here is derived from an EMBL/GenBank/DDBJ whole genome shotgun (WGS) entry which is preliminary data.</text>
</comment>